<feature type="region of interest" description="Disordered" evidence="1">
    <location>
        <begin position="659"/>
        <end position="680"/>
    </location>
</feature>
<dbReference type="Proteomes" id="UP000276991">
    <property type="component" value="Unassembled WGS sequence"/>
</dbReference>
<sequence length="680" mass="77504">MKIFTVGMDEKPPVKDNPVSPDGVTLASTPIITFEKKRTSCKNYVMCLGMLFFIVLFTIIISKLIYYRIPDDLGLPWFEMRHRRVGCDIMSANMIQSSYPQRSSRVFENSNNAAAALAVQAGQSQTNGQEASTSSPLQHFESGSSVDLSQAVDSRFDFLRKIIPKIKEQAEKSGIEGVMQVKVLQMDSLEPRQLFGGSDENQLRSGISTMQSRDFMVPSRPTLLSDLLRWNIVDNNENQISRNQLFGTQQDDTAKSGPMLVLGPFLQPQHLQLLPGAWDNDNNLAWSNSLQSHLFDLAQQINRQQQWSSLWQWLNKNSNEKVNQWQNMQWSNTNLITPVLQQNPLPVGENGNQWSDHRLGSNWQNSIQNGASNNQWPQNEWAGQGQQQQSWFQYPQTWQASMNQNQYQSKNDWNIQRANIIDNLDGRMTQAVLPNDNVNSEIYNSDANDQWNRYYIQWHTNNQRIQQQPIVNSVVSQSLEMTGSVLPQQIQDQTLGQQQPQITDSLQSQTVLEQQIDSLSSQAQQQKEQPQPIQQFPNKPIQSEINTIPNEAYHQNPSVPVVSNHPDDNVHRTPAPFIFNSDKWKKVENPNLLSRPINDNQENLQFLHQQRPQLPIHPIGNMLSDNIGDTKIIDDELSKVPIMEQSGSMNDINRGLSNPILFQVDEPPPQSASMDNNFAK</sequence>
<evidence type="ECO:0000256" key="2">
    <source>
        <dbReference type="SAM" id="Phobius"/>
    </source>
</evidence>
<feature type="compositionally biased region" description="Polar residues" evidence="1">
    <location>
        <begin position="671"/>
        <end position="680"/>
    </location>
</feature>
<keyword evidence="4" id="KW-1185">Reference proteome</keyword>
<evidence type="ECO:0000313" key="4">
    <source>
        <dbReference type="Proteomes" id="UP000276991"/>
    </source>
</evidence>
<dbReference type="AlphaFoldDB" id="A0A498SA38"/>
<dbReference type="STRING" id="6277.A0A498SA38"/>
<accession>A0A498SA38</accession>
<feature type="compositionally biased region" description="Low complexity" evidence="1">
    <location>
        <begin position="522"/>
        <end position="537"/>
    </location>
</feature>
<dbReference type="EMBL" id="UPTC01000272">
    <property type="protein sequence ID" value="VBB27710.1"/>
    <property type="molecule type" value="Genomic_DNA"/>
</dbReference>
<dbReference type="OrthoDB" id="5838215at2759"/>
<reference evidence="3 4" key="1">
    <citation type="submission" date="2018-08" db="EMBL/GenBank/DDBJ databases">
        <authorList>
            <person name="Laetsch R D."/>
            <person name="Stevens L."/>
            <person name="Kumar S."/>
            <person name="Blaxter L. M."/>
        </authorList>
    </citation>
    <scope>NUCLEOTIDE SEQUENCE [LARGE SCALE GENOMIC DNA]</scope>
</reference>
<keyword evidence="2" id="KW-1133">Transmembrane helix</keyword>
<evidence type="ECO:0000256" key="1">
    <source>
        <dbReference type="SAM" id="MobiDB-lite"/>
    </source>
</evidence>
<organism evidence="3 4">
    <name type="scientific">Acanthocheilonema viteae</name>
    <name type="common">Filarial nematode worm</name>
    <name type="synonym">Dipetalonema viteae</name>
    <dbReference type="NCBI Taxonomy" id="6277"/>
    <lineage>
        <taxon>Eukaryota</taxon>
        <taxon>Metazoa</taxon>
        <taxon>Ecdysozoa</taxon>
        <taxon>Nematoda</taxon>
        <taxon>Chromadorea</taxon>
        <taxon>Rhabditida</taxon>
        <taxon>Spirurina</taxon>
        <taxon>Spiruromorpha</taxon>
        <taxon>Filarioidea</taxon>
        <taxon>Onchocercidae</taxon>
        <taxon>Acanthocheilonema</taxon>
    </lineage>
</organism>
<keyword evidence="2" id="KW-0812">Transmembrane</keyword>
<keyword evidence="2" id="KW-0472">Membrane</keyword>
<gene>
    <name evidence="3" type="ORF">NAV_LOCUS2540</name>
</gene>
<feature type="region of interest" description="Disordered" evidence="1">
    <location>
        <begin position="517"/>
        <end position="539"/>
    </location>
</feature>
<protein>
    <submittedName>
        <fullName evidence="3">Uncharacterized protein</fullName>
    </submittedName>
</protein>
<proteinExistence type="predicted"/>
<evidence type="ECO:0000313" key="3">
    <source>
        <dbReference type="EMBL" id="VBB27710.1"/>
    </source>
</evidence>
<name>A0A498SA38_ACAVI</name>
<feature type="transmembrane region" description="Helical" evidence="2">
    <location>
        <begin position="44"/>
        <end position="66"/>
    </location>
</feature>